<sequence length="134" mass="14234">MGETGRGRGEHGRRPDTLGARPAVQRWNGGKMRGPEAGLLAWACVPPAGHGEEAGRQAQPPQHRGEDQGTLLVPRAAGAQKEDSGFGQSGVGSRRGTQAGLLRARHPETKSRRGPVRLAGWNRSAAELRCGPRH</sequence>
<evidence type="ECO:0000313" key="3">
    <source>
        <dbReference type="Proteomes" id="UP001066276"/>
    </source>
</evidence>
<proteinExistence type="predicted"/>
<comment type="caution">
    <text evidence="2">The sequence shown here is derived from an EMBL/GenBank/DDBJ whole genome shotgun (WGS) entry which is preliminary data.</text>
</comment>
<evidence type="ECO:0000313" key="2">
    <source>
        <dbReference type="EMBL" id="KAJ1211284.1"/>
    </source>
</evidence>
<dbReference type="EMBL" id="JANPWB010000002">
    <property type="protein sequence ID" value="KAJ1211284.1"/>
    <property type="molecule type" value="Genomic_DNA"/>
</dbReference>
<feature type="compositionally biased region" description="Basic and acidic residues" evidence="1">
    <location>
        <begin position="1"/>
        <end position="16"/>
    </location>
</feature>
<reference evidence="2" key="1">
    <citation type="journal article" date="2022" name="bioRxiv">
        <title>Sequencing and chromosome-scale assembly of the giantPleurodeles waltlgenome.</title>
        <authorList>
            <person name="Brown T."/>
            <person name="Elewa A."/>
            <person name="Iarovenko S."/>
            <person name="Subramanian E."/>
            <person name="Araus A.J."/>
            <person name="Petzold A."/>
            <person name="Susuki M."/>
            <person name="Suzuki K.-i.T."/>
            <person name="Hayashi T."/>
            <person name="Toyoda A."/>
            <person name="Oliveira C."/>
            <person name="Osipova E."/>
            <person name="Leigh N.D."/>
            <person name="Simon A."/>
            <person name="Yun M.H."/>
        </authorList>
    </citation>
    <scope>NUCLEOTIDE SEQUENCE</scope>
    <source>
        <strain evidence="2">20211129_DDA</strain>
        <tissue evidence="2">Liver</tissue>
    </source>
</reference>
<organism evidence="2 3">
    <name type="scientific">Pleurodeles waltl</name>
    <name type="common">Iberian ribbed newt</name>
    <dbReference type="NCBI Taxonomy" id="8319"/>
    <lineage>
        <taxon>Eukaryota</taxon>
        <taxon>Metazoa</taxon>
        <taxon>Chordata</taxon>
        <taxon>Craniata</taxon>
        <taxon>Vertebrata</taxon>
        <taxon>Euteleostomi</taxon>
        <taxon>Amphibia</taxon>
        <taxon>Batrachia</taxon>
        <taxon>Caudata</taxon>
        <taxon>Salamandroidea</taxon>
        <taxon>Salamandridae</taxon>
        <taxon>Pleurodelinae</taxon>
        <taxon>Pleurodeles</taxon>
    </lineage>
</organism>
<feature type="region of interest" description="Disordered" evidence="1">
    <location>
        <begin position="1"/>
        <end position="33"/>
    </location>
</feature>
<evidence type="ECO:0000256" key="1">
    <source>
        <dbReference type="SAM" id="MobiDB-lite"/>
    </source>
</evidence>
<dbReference type="AlphaFoldDB" id="A0AAV7WGY4"/>
<protein>
    <submittedName>
        <fullName evidence="2">Uncharacterized protein</fullName>
    </submittedName>
</protein>
<gene>
    <name evidence="2" type="ORF">NDU88_006645</name>
</gene>
<name>A0AAV7WGY4_PLEWA</name>
<dbReference type="Proteomes" id="UP001066276">
    <property type="component" value="Chromosome 1_2"/>
</dbReference>
<feature type="region of interest" description="Disordered" evidence="1">
    <location>
        <begin position="46"/>
        <end position="122"/>
    </location>
</feature>
<keyword evidence="3" id="KW-1185">Reference proteome</keyword>
<accession>A0AAV7WGY4</accession>